<protein>
    <submittedName>
        <fullName evidence="7">Tetraspanin-2</fullName>
    </submittedName>
</protein>
<evidence type="ECO:0000256" key="5">
    <source>
        <dbReference type="ARBA" id="ARBA00023136"/>
    </source>
</evidence>
<feature type="region of interest" description="Disordered" evidence="6">
    <location>
        <begin position="1"/>
        <end position="52"/>
    </location>
</feature>
<reference evidence="7" key="1">
    <citation type="journal article" date="2018" name="Nat. Genet.">
        <title>Extensive intraspecific gene order and gene structural variations between Mo17 and other maize genomes.</title>
        <authorList>
            <person name="Sun S."/>
            <person name="Zhou Y."/>
            <person name="Chen J."/>
            <person name="Shi J."/>
            <person name="Zhao H."/>
            <person name="Zhao H."/>
            <person name="Song W."/>
            <person name="Zhang M."/>
            <person name="Cui Y."/>
            <person name="Dong X."/>
            <person name="Liu H."/>
            <person name="Ma X."/>
            <person name="Jiao Y."/>
            <person name="Wang B."/>
            <person name="Wei X."/>
            <person name="Stein J.C."/>
            <person name="Glaubitz J.C."/>
            <person name="Lu F."/>
            <person name="Yu G."/>
            <person name="Liang C."/>
            <person name="Fengler K."/>
            <person name="Li B."/>
            <person name="Rafalski A."/>
            <person name="Schnable P.S."/>
            <person name="Ware D.H."/>
            <person name="Buckler E.S."/>
            <person name="Lai J."/>
        </authorList>
    </citation>
    <scope>NUCLEOTIDE SEQUENCE [LARGE SCALE GENOMIC DNA]</scope>
    <source>
        <tissue evidence="7">Seedling</tissue>
    </source>
</reference>
<dbReference type="HOGENOM" id="CLU_1629489_0_0_1"/>
<comment type="subcellular location">
    <subcellularLocation>
        <location evidence="1">Membrane</location>
    </subcellularLocation>
</comment>
<dbReference type="GO" id="GO:0009734">
    <property type="term" value="P:auxin-activated signaling pathway"/>
    <property type="evidence" value="ECO:0007669"/>
    <property type="project" value="InterPro"/>
</dbReference>
<evidence type="ECO:0000256" key="6">
    <source>
        <dbReference type="SAM" id="MobiDB-lite"/>
    </source>
</evidence>
<name>A0A8J8Y8D9_MAIZE</name>
<comment type="caution">
    <text evidence="7">The sequence shown here is derived from an EMBL/GenBank/DDBJ whole genome shotgun (WGS) entry which is preliminary data.</text>
</comment>
<evidence type="ECO:0000256" key="3">
    <source>
        <dbReference type="ARBA" id="ARBA00022692"/>
    </source>
</evidence>
<keyword evidence="3" id="KW-0812">Transmembrane</keyword>
<gene>
    <name evidence="7" type="primary">TET2_1</name>
    <name evidence="7" type="ORF">Zm00014a_008583</name>
</gene>
<accession>A0A8J8Y8D9</accession>
<feature type="compositionally biased region" description="Basic and acidic residues" evidence="6">
    <location>
        <begin position="21"/>
        <end position="30"/>
    </location>
</feature>
<evidence type="ECO:0000256" key="1">
    <source>
        <dbReference type="ARBA" id="ARBA00004370"/>
    </source>
</evidence>
<evidence type="ECO:0000256" key="2">
    <source>
        <dbReference type="ARBA" id="ARBA00006840"/>
    </source>
</evidence>
<proteinExistence type="inferred from homology"/>
<dbReference type="EMBL" id="NCVQ01000005">
    <property type="protein sequence ID" value="PWZ29359.1"/>
    <property type="molecule type" value="Genomic_DNA"/>
</dbReference>
<sequence>MRQRRSVAAPLHSNPLATPSGERERGERRHQTPPVSMRQRRHQTSRYPPHPPPVGFVRCENSRVAHRRQLSGCCKPPTVCGYAYASPTAWTSPAADADCVAWSNDPDLLCYACASCKAGVLGGLHEQWRRATIALIFVYVVGCSAFRNAQTEDLFRRYKWGNY</sequence>
<evidence type="ECO:0000313" key="7">
    <source>
        <dbReference type="EMBL" id="PWZ29359.1"/>
    </source>
</evidence>
<dbReference type="GO" id="GO:0016020">
    <property type="term" value="C:membrane"/>
    <property type="evidence" value="ECO:0007669"/>
    <property type="project" value="UniProtKB-SubCell"/>
</dbReference>
<dbReference type="InterPro" id="IPR044991">
    <property type="entry name" value="TET_plant"/>
</dbReference>
<dbReference type="Proteomes" id="UP000251960">
    <property type="component" value="Chromosome 4"/>
</dbReference>
<keyword evidence="5" id="KW-0472">Membrane</keyword>
<evidence type="ECO:0000256" key="4">
    <source>
        <dbReference type="ARBA" id="ARBA00022989"/>
    </source>
</evidence>
<keyword evidence="4" id="KW-1133">Transmembrane helix</keyword>
<dbReference type="AlphaFoldDB" id="A0A8J8Y8D9"/>
<comment type="similarity">
    <text evidence="2">Belongs to the tetraspanin (TM4SF) family.</text>
</comment>
<dbReference type="PANTHER" id="PTHR32191">
    <property type="entry name" value="TETRASPANIN-8-RELATED"/>
    <property type="match status" value="1"/>
</dbReference>
<organism evidence="7">
    <name type="scientific">Zea mays</name>
    <name type="common">Maize</name>
    <dbReference type="NCBI Taxonomy" id="4577"/>
    <lineage>
        <taxon>Eukaryota</taxon>
        <taxon>Viridiplantae</taxon>
        <taxon>Streptophyta</taxon>
        <taxon>Embryophyta</taxon>
        <taxon>Tracheophyta</taxon>
        <taxon>Spermatophyta</taxon>
        <taxon>Magnoliopsida</taxon>
        <taxon>Liliopsida</taxon>
        <taxon>Poales</taxon>
        <taxon>Poaceae</taxon>
        <taxon>PACMAD clade</taxon>
        <taxon>Panicoideae</taxon>
        <taxon>Andropogonodae</taxon>
        <taxon>Andropogoneae</taxon>
        <taxon>Tripsacinae</taxon>
        <taxon>Zea</taxon>
    </lineage>
</organism>